<keyword evidence="7" id="KW-1185">Reference proteome</keyword>
<keyword evidence="2 4" id="KW-0442">Lipid degradation</keyword>
<evidence type="ECO:0000313" key="7">
    <source>
        <dbReference type="Proteomes" id="UP000255467"/>
    </source>
</evidence>
<dbReference type="STRING" id="1406858.GCA_000710895_05186"/>
<evidence type="ECO:0000313" key="6">
    <source>
        <dbReference type="EMBL" id="SUA78209.1"/>
    </source>
</evidence>
<dbReference type="Proteomes" id="UP000255467">
    <property type="component" value="Unassembled WGS sequence"/>
</dbReference>
<dbReference type="OrthoDB" id="2339873at2"/>
<evidence type="ECO:0000256" key="4">
    <source>
        <dbReference type="PROSITE-ProRule" id="PRU01161"/>
    </source>
</evidence>
<feature type="short sequence motif" description="GXGXXG" evidence="4">
    <location>
        <begin position="11"/>
        <end position="16"/>
    </location>
</feature>
<feature type="short sequence motif" description="DGA/G" evidence="4">
    <location>
        <begin position="189"/>
        <end position="191"/>
    </location>
</feature>
<gene>
    <name evidence="6" type="ORF">NCTC1934_03356</name>
</gene>
<name>A0A378YP83_9NOCA</name>
<evidence type="ECO:0000256" key="2">
    <source>
        <dbReference type="ARBA" id="ARBA00022963"/>
    </source>
</evidence>
<accession>A0A378YP83</accession>
<dbReference type="InterPro" id="IPR050301">
    <property type="entry name" value="NTE"/>
</dbReference>
<organism evidence="6 7">
    <name type="scientific">Nocardia otitidiscaviarum</name>
    <dbReference type="NCBI Taxonomy" id="1823"/>
    <lineage>
        <taxon>Bacteria</taxon>
        <taxon>Bacillati</taxon>
        <taxon>Actinomycetota</taxon>
        <taxon>Actinomycetes</taxon>
        <taxon>Mycobacteriales</taxon>
        <taxon>Nocardiaceae</taxon>
        <taxon>Nocardia</taxon>
    </lineage>
</organism>
<dbReference type="Gene3D" id="3.40.1090.10">
    <property type="entry name" value="Cytosolic phospholipase A2 catalytic domain"/>
    <property type="match status" value="2"/>
</dbReference>
<keyword evidence="3 4" id="KW-0443">Lipid metabolism</keyword>
<evidence type="ECO:0000259" key="5">
    <source>
        <dbReference type="PROSITE" id="PS51635"/>
    </source>
</evidence>
<evidence type="ECO:0000256" key="3">
    <source>
        <dbReference type="ARBA" id="ARBA00023098"/>
    </source>
</evidence>
<dbReference type="PROSITE" id="PS51635">
    <property type="entry name" value="PNPLA"/>
    <property type="match status" value="1"/>
</dbReference>
<feature type="active site" description="Proton acceptor" evidence="4">
    <location>
        <position position="189"/>
    </location>
</feature>
<dbReference type="PANTHER" id="PTHR14226:SF57">
    <property type="entry name" value="BLR7027 PROTEIN"/>
    <property type="match status" value="1"/>
</dbReference>
<feature type="domain" description="PNPLA" evidence="5">
    <location>
        <begin position="7"/>
        <end position="202"/>
    </location>
</feature>
<dbReference type="InterPro" id="IPR016035">
    <property type="entry name" value="Acyl_Trfase/lysoPLipase"/>
</dbReference>
<dbReference type="RefSeq" id="WP_051036981.1">
    <property type="nucleotide sequence ID" value="NZ_UGRY01000002.1"/>
</dbReference>
<dbReference type="InterPro" id="IPR002641">
    <property type="entry name" value="PNPLA_dom"/>
</dbReference>
<reference evidence="6 7" key="1">
    <citation type="submission" date="2018-06" db="EMBL/GenBank/DDBJ databases">
        <authorList>
            <consortium name="Pathogen Informatics"/>
            <person name="Doyle S."/>
        </authorList>
    </citation>
    <scope>NUCLEOTIDE SEQUENCE [LARGE SCALE GENOMIC DNA]</scope>
    <source>
        <strain evidence="6 7">NCTC1934</strain>
    </source>
</reference>
<feature type="active site" description="Nucleophile" evidence="4">
    <location>
        <position position="44"/>
    </location>
</feature>
<evidence type="ECO:0000256" key="1">
    <source>
        <dbReference type="ARBA" id="ARBA00022801"/>
    </source>
</evidence>
<keyword evidence="1 4" id="KW-0378">Hydrolase</keyword>
<dbReference type="AlphaFoldDB" id="A0A378YP83"/>
<dbReference type="GO" id="GO:0016042">
    <property type="term" value="P:lipid catabolic process"/>
    <property type="evidence" value="ECO:0007669"/>
    <property type="project" value="UniProtKB-UniRule"/>
</dbReference>
<dbReference type="SUPFAM" id="SSF52151">
    <property type="entry name" value="FabD/lysophospholipase-like"/>
    <property type="match status" value="1"/>
</dbReference>
<dbReference type="EMBL" id="UGRY01000002">
    <property type="protein sequence ID" value="SUA78209.1"/>
    <property type="molecule type" value="Genomic_DNA"/>
</dbReference>
<feature type="short sequence motif" description="GXSXG" evidence="4">
    <location>
        <begin position="42"/>
        <end position="46"/>
    </location>
</feature>
<dbReference type="PANTHER" id="PTHR14226">
    <property type="entry name" value="NEUROPATHY TARGET ESTERASE/SWISS CHEESE D.MELANOGASTER"/>
    <property type="match status" value="1"/>
</dbReference>
<protein>
    <submittedName>
        <fullName evidence="6">Patatin-like phospholipase</fullName>
    </submittedName>
</protein>
<proteinExistence type="predicted"/>
<dbReference type="Pfam" id="PF01734">
    <property type="entry name" value="Patatin"/>
    <property type="match status" value="1"/>
</dbReference>
<sequence>MAGGRALVLGGGGVAGIAWQNGVLVGLADAGVVVTDADLLVGTSAGANVAAQISSGLSREELYRRQIDARVQSREVLPPGNPLTELTAARAAIAAEIDDPAEIRRRVGAFARASRTVPAQVRRAVVESRLPVLEWPQRRLLVIAVDAVSGEPQAFDRNSGVSLVDAVTASSAVPGVWPVVEIGGALYTDGGVRSTTNADYARGCARVLILAPLPVWPLDDEVAELVTGGARVEVIAPDDASVVAFGENPLDPDCRVAAAKAGRAQGEAEAERIGRLWK</sequence>
<dbReference type="GO" id="GO:0016787">
    <property type="term" value="F:hydrolase activity"/>
    <property type="evidence" value="ECO:0007669"/>
    <property type="project" value="UniProtKB-UniRule"/>
</dbReference>